<feature type="non-terminal residue" evidence="2">
    <location>
        <position position="1"/>
    </location>
</feature>
<organism evidence="2 3">
    <name type="scientific">Gulo gulo</name>
    <name type="common">Wolverine</name>
    <name type="synonym">Gluton</name>
    <dbReference type="NCBI Taxonomy" id="48420"/>
    <lineage>
        <taxon>Eukaryota</taxon>
        <taxon>Metazoa</taxon>
        <taxon>Chordata</taxon>
        <taxon>Craniata</taxon>
        <taxon>Vertebrata</taxon>
        <taxon>Euteleostomi</taxon>
        <taxon>Mammalia</taxon>
        <taxon>Eutheria</taxon>
        <taxon>Laurasiatheria</taxon>
        <taxon>Carnivora</taxon>
        <taxon>Caniformia</taxon>
        <taxon>Musteloidea</taxon>
        <taxon>Mustelidae</taxon>
        <taxon>Guloninae</taxon>
        <taxon>Gulo</taxon>
    </lineage>
</organism>
<gene>
    <name evidence="2" type="ORF">BN2614_LOCUS1</name>
</gene>
<sequence>GWLEASLFAIAAKPSLESEASVPDIKQTEQGLPGPARQRGRRAPLTGAVGGWTRRPAGRELSSEFCEARKTDGGDAWALSSPAIGNRLRVESKCASYCLLPSGWEHQGPEPEAR</sequence>
<feature type="region of interest" description="Disordered" evidence="1">
    <location>
        <begin position="16"/>
        <end position="55"/>
    </location>
</feature>
<evidence type="ECO:0000256" key="1">
    <source>
        <dbReference type="SAM" id="MobiDB-lite"/>
    </source>
</evidence>
<evidence type="ECO:0000313" key="2">
    <source>
        <dbReference type="EMBL" id="VCW76571.1"/>
    </source>
</evidence>
<comment type="caution">
    <text evidence="2">The sequence shown here is derived from an EMBL/GenBank/DDBJ whole genome shotgun (WGS) entry which is preliminary data.</text>
</comment>
<name>A0A9X9LM88_GULGU</name>
<proteinExistence type="predicted"/>
<dbReference type="AlphaFoldDB" id="A0A9X9LM88"/>
<keyword evidence="3" id="KW-1185">Reference proteome</keyword>
<protein>
    <submittedName>
        <fullName evidence="2">Uncharacterized protein</fullName>
    </submittedName>
</protein>
<dbReference type="Proteomes" id="UP000269945">
    <property type="component" value="Unassembled WGS sequence"/>
</dbReference>
<feature type="non-terminal residue" evidence="2">
    <location>
        <position position="114"/>
    </location>
</feature>
<reference evidence="2 3" key="1">
    <citation type="submission" date="2018-10" db="EMBL/GenBank/DDBJ databases">
        <authorList>
            <person name="Ekblom R."/>
            <person name="Jareborg N."/>
        </authorList>
    </citation>
    <scope>NUCLEOTIDE SEQUENCE [LARGE SCALE GENOMIC DNA]</scope>
    <source>
        <tissue evidence="2">Muscle</tissue>
    </source>
</reference>
<evidence type="ECO:0000313" key="3">
    <source>
        <dbReference type="Proteomes" id="UP000269945"/>
    </source>
</evidence>
<dbReference type="EMBL" id="CYRY02007581">
    <property type="protein sequence ID" value="VCW76571.1"/>
    <property type="molecule type" value="Genomic_DNA"/>
</dbReference>
<accession>A0A9X9LM88</accession>